<evidence type="ECO:0000313" key="2">
    <source>
        <dbReference type="EMBL" id="CAF1625708.1"/>
    </source>
</evidence>
<protein>
    <submittedName>
        <fullName evidence="3">Uncharacterized protein</fullName>
    </submittedName>
</protein>
<evidence type="ECO:0000313" key="4">
    <source>
        <dbReference type="Proteomes" id="UP000682733"/>
    </source>
</evidence>
<proteinExistence type="predicted"/>
<feature type="region of interest" description="Disordered" evidence="1">
    <location>
        <begin position="1"/>
        <end position="20"/>
    </location>
</feature>
<dbReference type="AlphaFoldDB" id="A0A8S2WFC6"/>
<dbReference type="EMBL" id="CAJOBA010082481">
    <property type="protein sequence ID" value="CAF4448239.1"/>
    <property type="molecule type" value="Genomic_DNA"/>
</dbReference>
<organism evidence="3 4">
    <name type="scientific">Didymodactylos carnosus</name>
    <dbReference type="NCBI Taxonomy" id="1234261"/>
    <lineage>
        <taxon>Eukaryota</taxon>
        <taxon>Metazoa</taxon>
        <taxon>Spiralia</taxon>
        <taxon>Gnathifera</taxon>
        <taxon>Rotifera</taxon>
        <taxon>Eurotatoria</taxon>
        <taxon>Bdelloidea</taxon>
        <taxon>Philodinida</taxon>
        <taxon>Philodinidae</taxon>
        <taxon>Didymodactylos</taxon>
    </lineage>
</organism>
<sequence>SNAATEDTSAAGADSVQEFW</sequence>
<gene>
    <name evidence="2" type="ORF">OVA965_LOCUS43441</name>
    <name evidence="3" type="ORF">TMI583_LOCUS45704</name>
</gene>
<name>A0A8S2WFC6_9BILA</name>
<dbReference type="Proteomes" id="UP000682733">
    <property type="component" value="Unassembled WGS sequence"/>
</dbReference>
<dbReference type="EMBL" id="CAJNOK010057283">
    <property type="protein sequence ID" value="CAF1625708.1"/>
    <property type="molecule type" value="Genomic_DNA"/>
</dbReference>
<dbReference type="Proteomes" id="UP000677228">
    <property type="component" value="Unassembled WGS sequence"/>
</dbReference>
<comment type="caution">
    <text evidence="3">The sequence shown here is derived from an EMBL/GenBank/DDBJ whole genome shotgun (WGS) entry which is preliminary data.</text>
</comment>
<evidence type="ECO:0000256" key="1">
    <source>
        <dbReference type="SAM" id="MobiDB-lite"/>
    </source>
</evidence>
<reference evidence="3" key="1">
    <citation type="submission" date="2021-02" db="EMBL/GenBank/DDBJ databases">
        <authorList>
            <person name="Nowell W R."/>
        </authorList>
    </citation>
    <scope>NUCLEOTIDE SEQUENCE</scope>
</reference>
<evidence type="ECO:0000313" key="3">
    <source>
        <dbReference type="EMBL" id="CAF4448239.1"/>
    </source>
</evidence>
<feature type="non-terminal residue" evidence="3">
    <location>
        <position position="1"/>
    </location>
</feature>
<accession>A0A8S2WFC6</accession>